<keyword evidence="2" id="KW-1185">Reference proteome</keyword>
<evidence type="ECO:0000313" key="1">
    <source>
        <dbReference type="EMBL" id="KAF6756117.1"/>
    </source>
</evidence>
<sequence length="556" mass="63456">MHPATNEPECVMGHLERFILSAPDAAVNKLMGSMSSWQLPALGKLNTRLRYWYYGYARRMWDFEAFVRRYVPRAATLLALLDGRNAMIYGGAVLRYFLRCPSVECPLDICTTLAAYWRLNRILEDDGYRLVHPLVVTGHSTQEAVGELLQQVGVVSDTWSLAADRSWSAEDHIGHNFQYRRKSKGKYVTINLHLVRCEPYRHVLGGSISPLTCYMTGYEAGAPFARTTFRHGLGFSLRNRRLLSAQDDPEYVIEAPEQTHVIKIIQGPPYSRKTFLSAETGSRRLGDSQCWTIPRVTYDPMRPPTPRQGSAFEVLDFNMVRDDRGTYMSIGEPFVWSSRYYYANRIEPEDRDDNLMYILRTACSCIKKDYRDRTKSSPHPLELPATMHTTHWEDLPSLIEHKPGQSEAFKAVAKKVKHLEVISVYHDVPDPLVFKAPVYVVEDGANRTEEIDLEQSHFPNGSISIPMCEYPVVGRPLPFVYRVFVDPGNLKPPPLNQAVAKAVQRPWLGNVVIARYARNNTPARLGYSHIARQEAEIIFGMVAIWLGKMWNDIYGH</sequence>
<proteinExistence type="predicted"/>
<reference evidence="1 2" key="1">
    <citation type="submission" date="2020-07" db="EMBL/GenBank/DDBJ databases">
        <title>Comparative genomics of pyrophilous fungi reveals a link between fire events and developmental genes.</title>
        <authorList>
            <consortium name="DOE Joint Genome Institute"/>
            <person name="Steindorff A.S."/>
            <person name="Carver A."/>
            <person name="Calhoun S."/>
            <person name="Stillman K."/>
            <person name="Liu H."/>
            <person name="Lipzen A."/>
            <person name="Pangilinan J."/>
            <person name="Labutti K."/>
            <person name="Bruns T.D."/>
            <person name="Grigoriev I.V."/>
        </authorList>
    </citation>
    <scope>NUCLEOTIDE SEQUENCE [LARGE SCALE GENOMIC DNA]</scope>
    <source>
        <strain evidence="1 2">CBS 144469</strain>
    </source>
</reference>
<accession>A0A8H6I1C2</accession>
<dbReference type="Proteomes" id="UP000521943">
    <property type="component" value="Unassembled WGS sequence"/>
</dbReference>
<protein>
    <submittedName>
        <fullName evidence="1">Uncharacterized protein</fullName>
    </submittedName>
</protein>
<dbReference type="AlphaFoldDB" id="A0A8H6I1C2"/>
<comment type="caution">
    <text evidence="1">The sequence shown here is derived from an EMBL/GenBank/DDBJ whole genome shotgun (WGS) entry which is preliminary data.</text>
</comment>
<gene>
    <name evidence="1" type="ORF">DFP72DRAFT_846884</name>
</gene>
<evidence type="ECO:0000313" key="2">
    <source>
        <dbReference type="Proteomes" id="UP000521943"/>
    </source>
</evidence>
<organism evidence="1 2">
    <name type="scientific">Ephemerocybe angulata</name>
    <dbReference type="NCBI Taxonomy" id="980116"/>
    <lineage>
        <taxon>Eukaryota</taxon>
        <taxon>Fungi</taxon>
        <taxon>Dikarya</taxon>
        <taxon>Basidiomycota</taxon>
        <taxon>Agaricomycotina</taxon>
        <taxon>Agaricomycetes</taxon>
        <taxon>Agaricomycetidae</taxon>
        <taxon>Agaricales</taxon>
        <taxon>Agaricineae</taxon>
        <taxon>Psathyrellaceae</taxon>
        <taxon>Ephemerocybe</taxon>
    </lineage>
</organism>
<name>A0A8H6I1C2_9AGAR</name>
<dbReference type="OrthoDB" id="3046414at2759"/>
<dbReference type="EMBL" id="JACGCI010000027">
    <property type="protein sequence ID" value="KAF6756117.1"/>
    <property type="molecule type" value="Genomic_DNA"/>
</dbReference>